<protein>
    <recommendedName>
        <fullName evidence="3">Acyl-CoA dehydrogenase-like protein</fullName>
    </recommendedName>
</protein>
<gene>
    <name evidence="1" type="ORF">EDC17_101034</name>
</gene>
<dbReference type="OrthoDB" id="1170793at2"/>
<evidence type="ECO:0000313" key="2">
    <source>
        <dbReference type="Proteomes" id="UP000295197"/>
    </source>
</evidence>
<dbReference type="RefSeq" id="WP_132777131.1">
    <property type="nucleotide sequence ID" value="NZ_SMBZ01000010.1"/>
</dbReference>
<dbReference type="Proteomes" id="UP000295197">
    <property type="component" value="Unassembled WGS sequence"/>
</dbReference>
<dbReference type="AlphaFoldDB" id="A0A4R3W0C6"/>
<dbReference type="Gene3D" id="1.10.540.10">
    <property type="entry name" value="Acyl-CoA dehydrogenase/oxidase, N-terminal domain"/>
    <property type="match status" value="1"/>
</dbReference>
<keyword evidence="2" id="KW-1185">Reference proteome</keyword>
<dbReference type="InterPro" id="IPR037069">
    <property type="entry name" value="AcylCoA_DH/ox_N_sf"/>
</dbReference>
<sequence length="361" mass="40990">MYLDEQTIAVIRDSQAKSIQAKQLVPEQLEVIYAKNWFNIWVSSKYNGLKLSLLDGFNLIKEIAYYDGAFAWTVTLCSGANMFSGFINTDLASVVFSDPKVCFGGSGRANGKAVWNGEQYHLTGVWQYATGAPHLTHFTLNAFVFDGNAQRVDVAGQPVVYSFFVPKEYVLIHYDWDTFGLECTASHSFSLDNVSVDKSYAFELKPSENRVDSALYKIPFMTFAELTLLPNYLGMYQRFLDLVEKYFFDKSKNPDWADKYSKSRFRQIDSYQQKSEGYTSNAVSLINTLWLEVNQNPDNINAELLVEIASESRRIVKEIRESVTVLFPLVGISGAQRDNELNIVFRNIFTATQHSLLNLEG</sequence>
<dbReference type="InterPro" id="IPR009100">
    <property type="entry name" value="AcylCoA_DH/oxidase_NM_dom_sf"/>
</dbReference>
<accession>A0A4R3W0C6</accession>
<dbReference type="EMBL" id="SMBZ01000010">
    <property type="protein sequence ID" value="TCV18632.1"/>
    <property type="molecule type" value="Genomic_DNA"/>
</dbReference>
<organism evidence="1 2">
    <name type="scientific">Sphingobacterium alimentarium</name>
    <dbReference type="NCBI Taxonomy" id="797292"/>
    <lineage>
        <taxon>Bacteria</taxon>
        <taxon>Pseudomonadati</taxon>
        <taxon>Bacteroidota</taxon>
        <taxon>Sphingobacteriia</taxon>
        <taxon>Sphingobacteriales</taxon>
        <taxon>Sphingobacteriaceae</taxon>
        <taxon>Sphingobacterium</taxon>
    </lineage>
</organism>
<dbReference type="Gene3D" id="2.40.110.10">
    <property type="entry name" value="Butyryl-CoA Dehydrogenase, subunit A, domain 2"/>
    <property type="match status" value="1"/>
</dbReference>
<dbReference type="SUPFAM" id="SSF56645">
    <property type="entry name" value="Acyl-CoA dehydrogenase NM domain-like"/>
    <property type="match status" value="1"/>
</dbReference>
<evidence type="ECO:0008006" key="3">
    <source>
        <dbReference type="Google" id="ProtNLM"/>
    </source>
</evidence>
<dbReference type="PIRSF" id="PIRSF016578">
    <property type="entry name" value="HsaA"/>
    <property type="match status" value="1"/>
</dbReference>
<dbReference type="GO" id="GO:0050660">
    <property type="term" value="F:flavin adenine dinucleotide binding"/>
    <property type="evidence" value="ECO:0007669"/>
    <property type="project" value="InterPro"/>
</dbReference>
<comment type="caution">
    <text evidence="1">The sequence shown here is derived from an EMBL/GenBank/DDBJ whole genome shotgun (WGS) entry which is preliminary data.</text>
</comment>
<proteinExistence type="predicted"/>
<dbReference type="GO" id="GO:0016627">
    <property type="term" value="F:oxidoreductase activity, acting on the CH-CH group of donors"/>
    <property type="evidence" value="ECO:0007669"/>
    <property type="project" value="InterPro"/>
</dbReference>
<dbReference type="Gene3D" id="1.20.140.10">
    <property type="entry name" value="Butyryl-CoA Dehydrogenase, subunit A, domain 3"/>
    <property type="match status" value="1"/>
</dbReference>
<name>A0A4R3W0C6_9SPHI</name>
<evidence type="ECO:0000313" key="1">
    <source>
        <dbReference type="EMBL" id="TCV18632.1"/>
    </source>
</evidence>
<reference evidence="1 2" key="1">
    <citation type="submission" date="2019-03" db="EMBL/GenBank/DDBJ databases">
        <title>Genomic Encyclopedia of Type Strains, Phase IV (KMG-IV): sequencing the most valuable type-strain genomes for metagenomic binning, comparative biology and taxonomic classification.</title>
        <authorList>
            <person name="Goeker M."/>
        </authorList>
    </citation>
    <scope>NUCLEOTIDE SEQUENCE [LARGE SCALE GENOMIC DNA]</scope>
    <source>
        <strain evidence="1 2">DSM 22362</strain>
    </source>
</reference>
<dbReference type="InterPro" id="IPR046373">
    <property type="entry name" value="Acyl-CoA_Oxase/DH_mid-dom_sf"/>
</dbReference>